<dbReference type="PATRIC" id="fig|1121939.11.peg.4272"/>
<dbReference type="AlphaFoldDB" id="S2KDE8"/>
<protein>
    <recommendedName>
        <fullName evidence="1">DUF4123 domain-containing protein</fullName>
    </recommendedName>
</protein>
<comment type="caution">
    <text evidence="2">The sequence shown here is derived from an EMBL/GenBank/DDBJ whole genome shotgun (WGS) entry which is preliminary data.</text>
</comment>
<evidence type="ECO:0000313" key="2">
    <source>
        <dbReference type="EMBL" id="EPC00227.1"/>
    </source>
</evidence>
<sequence>MKVISAESLSALLGTETGLKHWLVLEETGQTLASLYDMSPAVEYEWLFLETPFADFLKRSPLILRLNDVRGDILHAFEQDPKTGISPGIVVSSQASEAEVFAHLRRCLEVRFYDDRKGMLRYYHPDIAAALFESSSRPSRQWLGPLECWIWFGTTLQQQHNEGPCWHALCHDESDVEALELNATQPIALSREQEDALEAHILARRAWRAYRRPEESLDDGDTRYRFIEHYRAAQQLEIPADQYREFFELIRRLADSEIHDILINVPVSRRLDVLREHIDHAREGDVV</sequence>
<dbReference type="InterPro" id="IPR025391">
    <property type="entry name" value="DUF4123"/>
</dbReference>
<dbReference type="OrthoDB" id="6149826at2"/>
<evidence type="ECO:0000259" key="1">
    <source>
        <dbReference type="Pfam" id="PF13503"/>
    </source>
</evidence>
<gene>
    <name evidence="2" type="ORF">L861_06960</name>
</gene>
<name>S2KDE8_LITA3</name>
<dbReference type="EMBL" id="ASTJ01000042">
    <property type="protein sequence ID" value="EPC00227.1"/>
    <property type="molecule type" value="Genomic_DNA"/>
</dbReference>
<accession>S2KDE8</accession>
<evidence type="ECO:0000313" key="3">
    <source>
        <dbReference type="Proteomes" id="UP000014463"/>
    </source>
</evidence>
<keyword evidence="3" id="KW-1185">Reference proteome</keyword>
<reference evidence="2 3" key="1">
    <citation type="journal article" date="2013" name="Genome Announc.">
        <title>Draft genome sequence of the moderately halophilic gammaproteobacterium Halomonas anticariensis FP35.</title>
        <authorList>
            <person name="Tahrioui A."/>
            <person name="Quesada E."/>
            <person name="Llamas I."/>
        </authorList>
    </citation>
    <scope>NUCLEOTIDE SEQUENCE [LARGE SCALE GENOMIC DNA]</scope>
    <source>
        <strain evidence="3">DSM 16096 / CECT 5854 / LMG 22089 / FP35</strain>
    </source>
</reference>
<feature type="domain" description="DUF4123" evidence="1">
    <location>
        <begin position="30"/>
        <end position="140"/>
    </location>
</feature>
<dbReference type="Proteomes" id="UP000014463">
    <property type="component" value="Unassembled WGS sequence"/>
</dbReference>
<dbReference type="RefSeq" id="WP_016418778.1">
    <property type="nucleotide sequence ID" value="NZ_KE332395.1"/>
</dbReference>
<organism evidence="2 3">
    <name type="scientific">Litchfieldella anticariensis (strain DSM 16096 / CECT 5854 / CIP 108499 / LMG 22089 / FP35)</name>
    <name type="common">Halomonas anticariensis</name>
    <dbReference type="NCBI Taxonomy" id="1121939"/>
    <lineage>
        <taxon>Bacteria</taxon>
        <taxon>Pseudomonadati</taxon>
        <taxon>Pseudomonadota</taxon>
        <taxon>Gammaproteobacteria</taxon>
        <taxon>Oceanospirillales</taxon>
        <taxon>Halomonadaceae</taxon>
        <taxon>Litchfieldella</taxon>
    </lineage>
</organism>
<proteinExistence type="predicted"/>
<dbReference type="Pfam" id="PF13503">
    <property type="entry name" value="DUF4123"/>
    <property type="match status" value="1"/>
</dbReference>
<dbReference type="STRING" id="1121939.L861_06960"/>